<protein>
    <submittedName>
        <fullName evidence="1">Uncharacterized protein</fullName>
    </submittedName>
</protein>
<evidence type="ECO:0000313" key="1">
    <source>
        <dbReference type="EMBL" id="EER44139.1"/>
    </source>
</evidence>
<accession>C6H6W8</accession>
<evidence type="ECO:0000313" key="2">
    <source>
        <dbReference type="Proteomes" id="UP000002624"/>
    </source>
</evidence>
<gene>
    <name evidence="1" type="ORF">HCDG_02169</name>
</gene>
<proteinExistence type="predicted"/>
<dbReference type="VEuPathDB" id="FungiDB:HCDG_02169"/>
<dbReference type="AlphaFoldDB" id="C6H6W8"/>
<sequence>MFSRPRVFLGSFRNDESLKPRSKEQAAEVDEGRYEITNSSGLKKRCHKVGKPCPFRKSKFIPGGIISFAQRHKNSNGLTLHRCTQQRVPRQQQAHKCDQEANLKVIKTFLEPGDPMETSLCPYESLAHP</sequence>
<dbReference type="Proteomes" id="UP000002624">
    <property type="component" value="Unassembled WGS sequence"/>
</dbReference>
<reference evidence="2" key="1">
    <citation type="submission" date="2009-05" db="EMBL/GenBank/DDBJ databases">
        <title>The genome sequence of Ajellomyces capsulatus strain H143.</title>
        <authorList>
            <person name="Champion M."/>
            <person name="Cuomo C.A."/>
            <person name="Ma L.-J."/>
            <person name="Henn M.R."/>
            <person name="Sil A."/>
            <person name="Goldman B."/>
            <person name="Young S.K."/>
            <person name="Kodira C.D."/>
            <person name="Zeng Q."/>
            <person name="Koehrsen M."/>
            <person name="Alvarado L."/>
            <person name="Berlin A.M."/>
            <person name="Borenstein D."/>
            <person name="Chen Z."/>
            <person name="Engels R."/>
            <person name="Freedman E."/>
            <person name="Gellesch M."/>
            <person name="Goldberg J."/>
            <person name="Griggs A."/>
            <person name="Gujja S."/>
            <person name="Heiman D.I."/>
            <person name="Hepburn T.A."/>
            <person name="Howarth C."/>
            <person name="Jen D."/>
            <person name="Larson L."/>
            <person name="Lewis B."/>
            <person name="Mehta T."/>
            <person name="Park D."/>
            <person name="Pearson M."/>
            <person name="Roberts A."/>
            <person name="Saif S."/>
            <person name="Shea T.D."/>
            <person name="Shenoy N."/>
            <person name="Sisk P."/>
            <person name="Stolte C."/>
            <person name="Sykes S."/>
            <person name="Walk T."/>
            <person name="White J."/>
            <person name="Yandava C."/>
            <person name="Klein B."/>
            <person name="McEwen J.G."/>
            <person name="Puccia R."/>
            <person name="Goldman G.H."/>
            <person name="Felipe M.S."/>
            <person name="Nino-Vega G."/>
            <person name="San-Blas G."/>
            <person name="Taylor J.W."/>
            <person name="Mendoza L."/>
            <person name="Galagan J.E."/>
            <person name="Nusbaum C."/>
            <person name="Birren B.W."/>
        </authorList>
    </citation>
    <scope>NUCLEOTIDE SEQUENCE [LARGE SCALE GENOMIC DNA]</scope>
    <source>
        <strain evidence="2">H143</strain>
    </source>
</reference>
<name>C6H6W8_AJECH</name>
<dbReference type="HOGENOM" id="CLU_1948239_0_0_1"/>
<dbReference type="EMBL" id="GG692420">
    <property type="protein sequence ID" value="EER44139.1"/>
    <property type="molecule type" value="Genomic_DNA"/>
</dbReference>
<organism evidence="1 2">
    <name type="scientific">Ajellomyces capsulatus (strain H143)</name>
    <name type="common">Darling's disease fungus</name>
    <name type="synonym">Histoplasma capsulatum</name>
    <dbReference type="NCBI Taxonomy" id="544712"/>
    <lineage>
        <taxon>Eukaryota</taxon>
        <taxon>Fungi</taxon>
        <taxon>Dikarya</taxon>
        <taxon>Ascomycota</taxon>
        <taxon>Pezizomycotina</taxon>
        <taxon>Eurotiomycetes</taxon>
        <taxon>Eurotiomycetidae</taxon>
        <taxon>Onygenales</taxon>
        <taxon>Ajellomycetaceae</taxon>
        <taxon>Histoplasma</taxon>
    </lineage>
</organism>